<dbReference type="GO" id="GO:0005886">
    <property type="term" value="C:plasma membrane"/>
    <property type="evidence" value="ECO:0007669"/>
    <property type="project" value="UniProtKB-SubCell"/>
</dbReference>
<evidence type="ECO:0000256" key="2">
    <source>
        <dbReference type="ARBA" id="ARBA00004651"/>
    </source>
</evidence>
<dbReference type="PANTHER" id="PTHR23504">
    <property type="entry name" value="MAJOR FACILITATOR SUPERFAMILY DOMAIN-CONTAINING PROTEIN 10"/>
    <property type="match status" value="1"/>
</dbReference>
<feature type="transmembrane region" description="Helical" evidence="9">
    <location>
        <begin position="205"/>
        <end position="224"/>
    </location>
</feature>
<evidence type="ECO:0000256" key="3">
    <source>
        <dbReference type="ARBA" id="ARBA00007520"/>
    </source>
</evidence>
<evidence type="ECO:0000313" key="12">
    <source>
        <dbReference type="Proteomes" id="UP000217979"/>
    </source>
</evidence>
<sequence>MNKALIVIFSTICLDAAGIGLVFPILPRLLEEVTHTPDIAHWIGIMTALYALMQFVFAPLLGALSDNYGRRPVLLVSLIGAAVNYLIMAFAPHLWMLLLGRAIAGLTSANVSVAMAYITDVTPADKRARRFGLFNAMFGAGFIIGPVLGGLLGDYWVRLPFIAAAGLNTINLLMALFMLPESREPTRQRFSFAVLNPLQPLRRIFTLKGLIPIAMVFFILSATGEVYGTCWALWGADSFGWNGLWIGLSLGAYGICQTLTQALLPGPITRWLGERGAVLFGIFSSCIALTMLAFVQTGWQVFLIMPLFGLGGVGAPALQALATRRVDEASQGQLQGILASAVSLASIIAPLGFSSFYFVVRESWPGAIWLSVIVVYAIAVPLVFVSTRGRQAAQDPA</sequence>
<feature type="transmembrane region" description="Helical" evidence="9">
    <location>
        <begin position="42"/>
        <end position="61"/>
    </location>
</feature>
<protein>
    <submittedName>
        <fullName evidence="11">MFS transporter</fullName>
    </submittedName>
</protein>
<name>A0A291DUC1_9ENTR</name>
<feature type="domain" description="Major facilitator superfamily (MFS) profile" evidence="10">
    <location>
        <begin position="4"/>
        <end position="391"/>
    </location>
</feature>
<keyword evidence="7 9" id="KW-1133">Transmembrane helix</keyword>
<evidence type="ECO:0000256" key="9">
    <source>
        <dbReference type="SAM" id="Phobius"/>
    </source>
</evidence>
<dbReference type="InterPro" id="IPR005829">
    <property type="entry name" value="Sugar_transporter_CS"/>
</dbReference>
<dbReference type="RefSeq" id="WP_061278416.1">
    <property type="nucleotide sequence ID" value="NZ_CP023525.1"/>
</dbReference>
<dbReference type="EMBL" id="CP023525">
    <property type="protein sequence ID" value="ATF91168.1"/>
    <property type="molecule type" value="Genomic_DNA"/>
</dbReference>
<dbReference type="Proteomes" id="UP000217979">
    <property type="component" value="Chromosome"/>
</dbReference>
<dbReference type="PRINTS" id="PR01035">
    <property type="entry name" value="TCRTETA"/>
</dbReference>
<dbReference type="SUPFAM" id="SSF103473">
    <property type="entry name" value="MFS general substrate transporter"/>
    <property type="match status" value="1"/>
</dbReference>
<feature type="transmembrane region" description="Helical" evidence="9">
    <location>
        <begin position="159"/>
        <end position="179"/>
    </location>
</feature>
<dbReference type="CDD" id="cd17388">
    <property type="entry name" value="MFS_TetA"/>
    <property type="match status" value="1"/>
</dbReference>
<feature type="transmembrane region" description="Helical" evidence="9">
    <location>
        <begin position="301"/>
        <end position="322"/>
    </location>
</feature>
<dbReference type="InterPro" id="IPR001958">
    <property type="entry name" value="Tet-R_TetA/multi-R_MdtG-like"/>
</dbReference>
<comment type="subcellular location">
    <subcellularLocation>
        <location evidence="2">Cell membrane</location>
        <topology evidence="2">Multi-pass membrane protein</topology>
    </subcellularLocation>
</comment>
<feature type="transmembrane region" description="Helical" evidence="9">
    <location>
        <begin position="334"/>
        <end position="360"/>
    </location>
</feature>
<keyword evidence="6 9" id="KW-0812">Transmembrane</keyword>
<feature type="transmembrane region" description="Helical" evidence="9">
    <location>
        <begin position="131"/>
        <end position="153"/>
    </location>
</feature>
<dbReference type="PANTHER" id="PTHR23504:SF15">
    <property type="entry name" value="MAJOR FACILITATOR SUPERFAMILY (MFS) PROFILE DOMAIN-CONTAINING PROTEIN"/>
    <property type="match status" value="1"/>
</dbReference>
<dbReference type="InterPro" id="IPR011701">
    <property type="entry name" value="MFS"/>
</dbReference>
<evidence type="ECO:0000259" key="10">
    <source>
        <dbReference type="PROSITE" id="PS50850"/>
    </source>
</evidence>
<keyword evidence="5" id="KW-1003">Cell membrane</keyword>
<dbReference type="Pfam" id="PF07690">
    <property type="entry name" value="MFS_1"/>
    <property type="match status" value="1"/>
</dbReference>
<feature type="transmembrane region" description="Helical" evidence="9">
    <location>
        <begin position="73"/>
        <end position="92"/>
    </location>
</feature>
<evidence type="ECO:0000256" key="1">
    <source>
        <dbReference type="ARBA" id="ARBA00003279"/>
    </source>
</evidence>
<evidence type="ECO:0000256" key="7">
    <source>
        <dbReference type="ARBA" id="ARBA00022989"/>
    </source>
</evidence>
<dbReference type="InterPro" id="IPR036259">
    <property type="entry name" value="MFS_trans_sf"/>
</dbReference>
<evidence type="ECO:0000256" key="4">
    <source>
        <dbReference type="ARBA" id="ARBA00022448"/>
    </source>
</evidence>
<evidence type="ECO:0000256" key="8">
    <source>
        <dbReference type="ARBA" id="ARBA00023136"/>
    </source>
</evidence>
<keyword evidence="8 9" id="KW-0472">Membrane</keyword>
<organism evidence="11 12">
    <name type="scientific">Cedecea neteri</name>
    <dbReference type="NCBI Taxonomy" id="158822"/>
    <lineage>
        <taxon>Bacteria</taxon>
        <taxon>Pseudomonadati</taxon>
        <taxon>Pseudomonadota</taxon>
        <taxon>Gammaproteobacteria</taxon>
        <taxon>Enterobacterales</taxon>
        <taxon>Enterobacteriaceae</taxon>
        <taxon>Cedecea</taxon>
    </lineage>
</organism>
<feature type="transmembrane region" description="Helical" evidence="9">
    <location>
        <begin position="276"/>
        <end position="295"/>
    </location>
</feature>
<evidence type="ECO:0000256" key="6">
    <source>
        <dbReference type="ARBA" id="ARBA00022692"/>
    </source>
</evidence>
<feature type="transmembrane region" description="Helical" evidence="9">
    <location>
        <begin position="244"/>
        <end position="264"/>
    </location>
</feature>
<dbReference type="AlphaFoldDB" id="A0A291DUC1"/>
<dbReference type="Gene3D" id="1.20.1250.20">
    <property type="entry name" value="MFS general substrate transporter like domains"/>
    <property type="match status" value="1"/>
</dbReference>
<comment type="similarity">
    <text evidence="3">Belongs to the major facilitator superfamily. TCR/Tet family.</text>
</comment>
<evidence type="ECO:0000313" key="11">
    <source>
        <dbReference type="EMBL" id="ATF91168.1"/>
    </source>
</evidence>
<dbReference type="PROSITE" id="PS00216">
    <property type="entry name" value="SUGAR_TRANSPORT_1"/>
    <property type="match status" value="1"/>
</dbReference>
<accession>A0A291DUC1</accession>
<dbReference type="GO" id="GO:0022857">
    <property type="term" value="F:transmembrane transporter activity"/>
    <property type="evidence" value="ECO:0007669"/>
    <property type="project" value="InterPro"/>
</dbReference>
<dbReference type="PROSITE" id="PS50850">
    <property type="entry name" value="MFS"/>
    <property type="match status" value="1"/>
</dbReference>
<keyword evidence="4" id="KW-0813">Transport</keyword>
<proteinExistence type="inferred from homology"/>
<feature type="transmembrane region" description="Helical" evidence="9">
    <location>
        <begin position="98"/>
        <end position="119"/>
    </location>
</feature>
<feature type="transmembrane region" description="Helical" evidence="9">
    <location>
        <begin position="366"/>
        <end position="385"/>
    </location>
</feature>
<comment type="function">
    <text evidence="1">Resistance to tetracycline by an active tetracycline efflux. This is an energy-dependent process that decreases the accumulation of the antibiotic in whole cells. This protein functions as a metal-tetracycline/H(+) antiporter.</text>
</comment>
<gene>
    <name evidence="11" type="ORF">CO704_03225</name>
</gene>
<evidence type="ECO:0000256" key="5">
    <source>
        <dbReference type="ARBA" id="ARBA00022475"/>
    </source>
</evidence>
<dbReference type="InterPro" id="IPR020846">
    <property type="entry name" value="MFS_dom"/>
</dbReference>
<reference evidence="11 12" key="1">
    <citation type="submission" date="2017-09" db="EMBL/GenBank/DDBJ databases">
        <title>FDA dAtabase for Regulatory Grade micrObial Sequences (FDA-ARGOS): Supporting development and validation of Infectious Disease Dx tests.</title>
        <authorList>
            <person name="Minogue T."/>
            <person name="Wolcott M."/>
            <person name="Wasieloski L."/>
            <person name="Aguilar W."/>
            <person name="Moore D."/>
            <person name="Tallon L."/>
            <person name="Sadzewicz L."/>
            <person name="Ott S."/>
            <person name="Zhao X."/>
            <person name="Nagaraj S."/>
            <person name="Vavikolanu K."/>
            <person name="Aluvathingal J."/>
            <person name="Nadendla S."/>
            <person name="Sichtig H."/>
        </authorList>
    </citation>
    <scope>NUCLEOTIDE SEQUENCE [LARGE SCALE GENOMIC DNA]</scope>
    <source>
        <strain evidence="11 12">FDAARGOS_392</strain>
    </source>
</reference>